<dbReference type="Gene3D" id="1.10.510.10">
    <property type="entry name" value="Transferase(Phosphotransferase) domain 1"/>
    <property type="match status" value="1"/>
</dbReference>
<name>A0A9P7SGY5_9HYPO</name>
<evidence type="ECO:0000256" key="1">
    <source>
        <dbReference type="ARBA" id="ARBA00012425"/>
    </source>
</evidence>
<dbReference type="AlphaFoldDB" id="A0A9P7SGY5"/>
<dbReference type="OrthoDB" id="413582at2759"/>
<dbReference type="GO" id="GO:0007165">
    <property type="term" value="P:signal transduction"/>
    <property type="evidence" value="ECO:0007669"/>
    <property type="project" value="TreeGrafter"/>
</dbReference>
<evidence type="ECO:0000313" key="7">
    <source>
        <dbReference type="EMBL" id="KAG5935983.1"/>
    </source>
</evidence>
<dbReference type="PANTHER" id="PTHR24056">
    <property type="entry name" value="CELL DIVISION PROTEIN KINASE"/>
    <property type="match status" value="1"/>
</dbReference>
<dbReference type="PANTHER" id="PTHR24056:SF576">
    <property type="entry name" value="SERINE_THREONINE-PROTEIN KINASE CSK1"/>
    <property type="match status" value="1"/>
</dbReference>
<dbReference type="GO" id="GO:0000082">
    <property type="term" value="P:G1/S transition of mitotic cell cycle"/>
    <property type="evidence" value="ECO:0007669"/>
    <property type="project" value="TreeGrafter"/>
</dbReference>
<organism evidence="7 8">
    <name type="scientific">Claviceps pazoutovae</name>
    <dbReference type="NCBI Taxonomy" id="1649127"/>
    <lineage>
        <taxon>Eukaryota</taxon>
        <taxon>Fungi</taxon>
        <taxon>Dikarya</taxon>
        <taxon>Ascomycota</taxon>
        <taxon>Pezizomycotina</taxon>
        <taxon>Sordariomycetes</taxon>
        <taxon>Hypocreomycetidae</taxon>
        <taxon>Hypocreales</taxon>
        <taxon>Clavicipitaceae</taxon>
        <taxon>Claviceps</taxon>
    </lineage>
</organism>
<dbReference type="GO" id="GO:0010389">
    <property type="term" value="P:regulation of G2/M transition of mitotic cell cycle"/>
    <property type="evidence" value="ECO:0007669"/>
    <property type="project" value="TreeGrafter"/>
</dbReference>
<gene>
    <name evidence="7" type="ORF">E4U60_002855</name>
</gene>
<dbReference type="Gene3D" id="3.30.200.20">
    <property type="entry name" value="Phosphorylase Kinase, domain 1"/>
    <property type="match status" value="1"/>
</dbReference>
<protein>
    <recommendedName>
        <fullName evidence="1">cyclin-dependent kinase</fullName>
        <ecNumber evidence="1">2.7.11.22</ecNumber>
    </recommendedName>
</protein>
<comment type="caution">
    <text evidence="7">The sequence shown here is derived from an EMBL/GenBank/DDBJ whole genome shotgun (WGS) entry which is preliminary data.</text>
</comment>
<keyword evidence="3" id="KW-0067">ATP-binding</keyword>
<dbReference type="GO" id="GO:0030332">
    <property type="term" value="F:cyclin binding"/>
    <property type="evidence" value="ECO:0007669"/>
    <property type="project" value="TreeGrafter"/>
</dbReference>
<dbReference type="GO" id="GO:0005634">
    <property type="term" value="C:nucleus"/>
    <property type="evidence" value="ECO:0007669"/>
    <property type="project" value="TreeGrafter"/>
</dbReference>
<dbReference type="GO" id="GO:0000307">
    <property type="term" value="C:cyclin-dependent protein kinase holoenzyme complex"/>
    <property type="evidence" value="ECO:0007669"/>
    <property type="project" value="TreeGrafter"/>
</dbReference>
<dbReference type="PROSITE" id="PS50011">
    <property type="entry name" value="PROTEIN_KINASE_DOM"/>
    <property type="match status" value="1"/>
</dbReference>
<dbReference type="InterPro" id="IPR050108">
    <property type="entry name" value="CDK"/>
</dbReference>
<dbReference type="Proteomes" id="UP000706124">
    <property type="component" value="Unassembled WGS sequence"/>
</dbReference>
<proteinExistence type="predicted"/>
<evidence type="ECO:0000256" key="5">
    <source>
        <dbReference type="ARBA" id="ARBA00048367"/>
    </source>
</evidence>
<dbReference type="EC" id="2.7.11.22" evidence="1"/>
<accession>A0A9P7SGY5</accession>
<dbReference type="InterPro" id="IPR000719">
    <property type="entry name" value="Prot_kinase_dom"/>
</dbReference>
<evidence type="ECO:0000256" key="3">
    <source>
        <dbReference type="ARBA" id="ARBA00022840"/>
    </source>
</evidence>
<dbReference type="InterPro" id="IPR011009">
    <property type="entry name" value="Kinase-like_dom_sf"/>
</dbReference>
<reference evidence="7 8" key="1">
    <citation type="journal article" date="2020" name="bioRxiv">
        <title>Whole genome comparisons of ergot fungi reveals the divergence and evolution of species within the genus Claviceps are the result of varying mechanisms driving genome evolution and host range expansion.</title>
        <authorList>
            <person name="Wyka S.A."/>
            <person name="Mondo S.J."/>
            <person name="Liu M."/>
            <person name="Dettman J."/>
            <person name="Nalam V."/>
            <person name="Broders K.D."/>
        </authorList>
    </citation>
    <scope>NUCLEOTIDE SEQUENCE [LARGE SCALE GENOMIC DNA]</scope>
    <source>
        <strain evidence="7 8">CCC 1485</strain>
    </source>
</reference>
<evidence type="ECO:0000256" key="4">
    <source>
        <dbReference type="ARBA" id="ARBA00047811"/>
    </source>
</evidence>
<dbReference type="GO" id="GO:0010468">
    <property type="term" value="P:regulation of gene expression"/>
    <property type="evidence" value="ECO:0007669"/>
    <property type="project" value="TreeGrafter"/>
</dbReference>
<evidence type="ECO:0000259" key="6">
    <source>
        <dbReference type="PROSITE" id="PS50011"/>
    </source>
</evidence>
<feature type="domain" description="Protein kinase" evidence="6">
    <location>
        <begin position="102"/>
        <end position="399"/>
    </location>
</feature>
<keyword evidence="8" id="KW-1185">Reference proteome</keyword>
<dbReference type="Pfam" id="PF00069">
    <property type="entry name" value="Pkinase"/>
    <property type="match status" value="1"/>
</dbReference>
<sequence>MSQETCNRLHVLQEKPTAMTADWKACLSILDRYTIIQQLQASLPADKRNDAIAAEQHAFQHSSSRDEYDTAVDEASRIALCTALARKGGSDTTQTGITIGSYRNCRPIAEGVTSEVYRSDSHALKVITALRVLEPHNPQREASVLTELHALQPPPDHIVRLITTFRDQESRYVLAFPYHPLTLDAVLSQRNPSVLPPTTDVARIFEDILHGLAFIHKHGILHRDIKPSAILLDSPSGPALISDFGTVWHPRLSAHSEPASDKILDIGTGPYRAPEVLFAHKAYGAPVDMWATGVMLAEAITSPPRPPFESRSAHEDGNQLGLILSIIKTLGTPTQETWPEAKDFRVSPFELWTMFPQRTWGEILPHVHAPFRDLVAGLLRFESGDRMTAEEASTSFHFS</sequence>
<dbReference type="GO" id="GO:0005737">
    <property type="term" value="C:cytoplasm"/>
    <property type="evidence" value="ECO:0007669"/>
    <property type="project" value="TreeGrafter"/>
</dbReference>
<dbReference type="GO" id="GO:0005524">
    <property type="term" value="F:ATP binding"/>
    <property type="evidence" value="ECO:0007669"/>
    <property type="project" value="UniProtKB-KW"/>
</dbReference>
<comment type="catalytic activity">
    <reaction evidence="4">
        <text>L-threonyl-[protein] + ATP = O-phospho-L-threonyl-[protein] + ADP + H(+)</text>
        <dbReference type="Rhea" id="RHEA:46608"/>
        <dbReference type="Rhea" id="RHEA-COMP:11060"/>
        <dbReference type="Rhea" id="RHEA-COMP:11605"/>
        <dbReference type="ChEBI" id="CHEBI:15378"/>
        <dbReference type="ChEBI" id="CHEBI:30013"/>
        <dbReference type="ChEBI" id="CHEBI:30616"/>
        <dbReference type="ChEBI" id="CHEBI:61977"/>
        <dbReference type="ChEBI" id="CHEBI:456216"/>
        <dbReference type="EC" id="2.7.11.22"/>
    </reaction>
</comment>
<comment type="catalytic activity">
    <reaction evidence="5">
        <text>L-seryl-[protein] + ATP = O-phospho-L-seryl-[protein] + ADP + H(+)</text>
        <dbReference type="Rhea" id="RHEA:17989"/>
        <dbReference type="Rhea" id="RHEA-COMP:9863"/>
        <dbReference type="Rhea" id="RHEA-COMP:11604"/>
        <dbReference type="ChEBI" id="CHEBI:15378"/>
        <dbReference type="ChEBI" id="CHEBI:29999"/>
        <dbReference type="ChEBI" id="CHEBI:30616"/>
        <dbReference type="ChEBI" id="CHEBI:83421"/>
        <dbReference type="ChEBI" id="CHEBI:456216"/>
        <dbReference type="EC" id="2.7.11.22"/>
    </reaction>
</comment>
<keyword evidence="2" id="KW-0547">Nucleotide-binding</keyword>
<evidence type="ECO:0000256" key="2">
    <source>
        <dbReference type="ARBA" id="ARBA00022741"/>
    </source>
</evidence>
<dbReference type="SUPFAM" id="SSF56112">
    <property type="entry name" value="Protein kinase-like (PK-like)"/>
    <property type="match status" value="1"/>
</dbReference>
<dbReference type="EMBL" id="SRPO01000234">
    <property type="protein sequence ID" value="KAG5935983.1"/>
    <property type="molecule type" value="Genomic_DNA"/>
</dbReference>
<evidence type="ECO:0000313" key="8">
    <source>
        <dbReference type="Proteomes" id="UP000706124"/>
    </source>
</evidence>
<dbReference type="GO" id="GO:0004693">
    <property type="term" value="F:cyclin-dependent protein serine/threonine kinase activity"/>
    <property type="evidence" value="ECO:0007669"/>
    <property type="project" value="UniProtKB-EC"/>
</dbReference>